<dbReference type="PANTHER" id="PTHR40596">
    <property type="entry name" value="CITRATE LYASE ALPHA CHAIN"/>
    <property type="match status" value="1"/>
</dbReference>
<dbReference type="Gene3D" id="3.20.20.60">
    <property type="entry name" value="Phosphoenolpyruvate-binding domains"/>
    <property type="match status" value="1"/>
</dbReference>
<organism evidence="3 4">
    <name type="scientific">Paratrimastix pyriformis</name>
    <dbReference type="NCBI Taxonomy" id="342808"/>
    <lineage>
        <taxon>Eukaryota</taxon>
        <taxon>Metamonada</taxon>
        <taxon>Preaxostyla</taxon>
        <taxon>Paratrimastigidae</taxon>
        <taxon>Paratrimastix</taxon>
    </lineage>
</organism>
<protein>
    <submittedName>
        <fullName evidence="3">Citrate lyase alpha chain</fullName>
    </submittedName>
</protein>
<accession>A0ABQ8U7X2</accession>
<name>A0ABQ8U7X2_9EUKA</name>
<dbReference type="SUPFAM" id="SSF100950">
    <property type="entry name" value="NagB/RpiA/CoA transferase-like"/>
    <property type="match status" value="2"/>
</dbReference>
<dbReference type="Proteomes" id="UP001141327">
    <property type="component" value="Unassembled WGS sequence"/>
</dbReference>
<dbReference type="PANTHER" id="PTHR40596:SF1">
    <property type="entry name" value="CITRATE LYASE ALPHA CHAIN"/>
    <property type="match status" value="1"/>
</dbReference>
<dbReference type="GO" id="GO:0016829">
    <property type="term" value="F:lyase activity"/>
    <property type="evidence" value="ECO:0007669"/>
    <property type="project" value="UniProtKB-KW"/>
</dbReference>
<dbReference type="InterPro" id="IPR040442">
    <property type="entry name" value="Pyrv_kinase-like_dom_sf"/>
</dbReference>
<dbReference type="Gene3D" id="3.40.1080.10">
    <property type="entry name" value="Glutaconate Coenzyme A-transferase"/>
    <property type="match status" value="2"/>
</dbReference>
<gene>
    <name evidence="3" type="ORF">PAPYR_9652</name>
</gene>
<evidence type="ECO:0000256" key="1">
    <source>
        <dbReference type="ARBA" id="ARBA00022723"/>
    </source>
</evidence>
<dbReference type="InterPro" id="IPR015813">
    <property type="entry name" value="Pyrv/PenolPyrv_kinase-like_dom"/>
</dbReference>
<dbReference type="InterPro" id="IPR037171">
    <property type="entry name" value="NagB/RpiA_transferase-like"/>
</dbReference>
<dbReference type="SUPFAM" id="SSF51621">
    <property type="entry name" value="Phosphoenolpyruvate/pyruvate domain"/>
    <property type="match status" value="1"/>
</dbReference>
<keyword evidence="3" id="KW-0456">Lyase</keyword>
<evidence type="ECO:0000313" key="3">
    <source>
        <dbReference type="EMBL" id="KAJ4455428.1"/>
    </source>
</evidence>
<dbReference type="EMBL" id="JAPMOS010000108">
    <property type="protein sequence ID" value="KAJ4455428.1"/>
    <property type="molecule type" value="Genomic_DNA"/>
</dbReference>
<feature type="domain" description="HpcH/HpaI aldolase/citrate lyase" evidence="2">
    <location>
        <begin position="702"/>
        <end position="919"/>
    </location>
</feature>
<evidence type="ECO:0000259" key="2">
    <source>
        <dbReference type="Pfam" id="PF03328"/>
    </source>
</evidence>
<keyword evidence="1" id="KW-0479">Metal-binding</keyword>
<evidence type="ECO:0000313" key="4">
    <source>
        <dbReference type="Proteomes" id="UP001141327"/>
    </source>
</evidence>
<dbReference type="Pfam" id="PF03328">
    <property type="entry name" value="HpcH_HpaI"/>
    <property type="match status" value="1"/>
</dbReference>
<dbReference type="Pfam" id="PF04223">
    <property type="entry name" value="CitF"/>
    <property type="match status" value="1"/>
</dbReference>
<keyword evidence="4" id="KW-1185">Reference proteome</keyword>
<comment type="caution">
    <text evidence="3">The sequence shown here is derived from an EMBL/GenBank/DDBJ whole genome shotgun (WGS) entry which is preliminary data.</text>
</comment>
<sequence length="1005" mass="108956">MQAPVPQPVEDHGDYWVNAAGRQIPKVIPGYGPARPFAGAFGTAPKTEGLPPMRALPLLPPRGGANKIIGSMAEALRACGAHDGMTISFHHHLRGGDGILVPTIMELRKMGIRNINLAPSSLHGGQSGLIECFKDGTVTNIQTGANDALGISVTAGDLKGMMVVRSHGARVRAIREGDIQIDIAVIGASECDNQGNCNGLHGKSAFGPMAYSAIDARLAKHVIVVTDNMCEYPCTPISIPETFVDHVVVWPSLGDNKKIVSGTTRLTTDPQQLLIGEYCARLMDALGLLTNDLVFQAGSGGTSLTSMTALSAKLKAKGVSAKMANGGTTCILVDMLKKGLVRKLTTCQSFDLSSVKSMCEDYPRHVETDIDQYANPNNSGNICNQLDVMVAGATEVDVHFNVNVNTHSDGSFQHNTGGHQDTAAGAKLCIVTMPVARRANPGVVDEVTTITTPGECIGAVVTEEGVAINPRRTDLLEKLRGKTEAELGFKLMTIEELRNRGIEKAGRRHTRPRTQGLPALSLPLPGRCVRTNGFPRTKSKEKISRKFQYPIFFCSQSHSPRLTTLSSLVFADRIIGVIEWRDGTVLDVVRQPLARKDLGSHARVKITTGQPSNLVEVDCLDPNPFITAAEVERMGRDMLAQFGLNGIHMKVTYDFAVAWAVAAKMEVELRRALPGVIPASTAFNLFEQKAYPAPQHDRPLRRSHLYIPATDPYMMNKAGQVHADGVIFDIEDAVAPDMKDYARILVRHGMRGGVDFGTTERMMRINGVNPTGFLDLETILPHATIDVIVVPKVETAAEVHQLEAKICEILHVERSPVLLLPLIESALGVENAFDIVRASPNIVAISMGLEDYTQDRGVERTESDEESQWALNRVANAACVAGIQMVDVVFSTLDDVEGLEKHIARARKMGFFGKRCIHPNQVGPINRGFQPEKPDVDESMSAVQTYLKAPAGTGVVKITSKKGKSKMVDKPVLLRALRCLKLALACQMIPTDPWARMVTECQARL</sequence>
<dbReference type="InterPro" id="IPR006472">
    <property type="entry name" value="Citrate_lyase_asu"/>
</dbReference>
<proteinExistence type="predicted"/>
<reference evidence="3" key="1">
    <citation type="journal article" date="2022" name="bioRxiv">
        <title>Genomics of Preaxostyla Flagellates Illuminates Evolutionary Transitions and the Path Towards Mitochondrial Loss.</title>
        <authorList>
            <person name="Novak L.V.F."/>
            <person name="Treitli S.C."/>
            <person name="Pyrih J."/>
            <person name="Halakuc P."/>
            <person name="Pipaliya S.V."/>
            <person name="Vacek V."/>
            <person name="Brzon O."/>
            <person name="Soukal P."/>
            <person name="Eme L."/>
            <person name="Dacks J.B."/>
            <person name="Karnkowska A."/>
            <person name="Elias M."/>
            <person name="Hampl V."/>
        </authorList>
    </citation>
    <scope>NUCLEOTIDE SEQUENCE</scope>
    <source>
        <strain evidence="3">RCP-MX</strain>
    </source>
</reference>
<dbReference type="InterPro" id="IPR005000">
    <property type="entry name" value="Aldolase/citrate-lyase_domain"/>
</dbReference>